<evidence type="ECO:0000313" key="2">
    <source>
        <dbReference type="EMBL" id="KAA8917784.1"/>
    </source>
</evidence>
<dbReference type="Gene3D" id="3.40.50.1820">
    <property type="entry name" value="alpha/beta hydrolase"/>
    <property type="match status" value="1"/>
</dbReference>
<dbReference type="AlphaFoldDB" id="A0A642VEH2"/>
<dbReference type="SUPFAM" id="SSF53474">
    <property type="entry name" value="alpha/beta-Hydrolases"/>
    <property type="match status" value="1"/>
</dbReference>
<dbReference type="PRINTS" id="PR00412">
    <property type="entry name" value="EPOXHYDRLASE"/>
</dbReference>
<protein>
    <recommendedName>
        <fullName evidence="1">AB hydrolase-1 domain-containing protein</fullName>
    </recommendedName>
</protein>
<dbReference type="GO" id="GO:0016020">
    <property type="term" value="C:membrane"/>
    <property type="evidence" value="ECO:0007669"/>
    <property type="project" value="TreeGrafter"/>
</dbReference>
<sequence length="308" mass="35854">MHLIKLQNGDKAYTTWSNLSEADVYSPGKWNRAILLLHGFPDTHNSYKEVWNVLLDGLGSGVLLLAPRMRGYEPSSQWEKDSNYQIKDLAEDVRAWVTAINPDNRRPIHLIGHDWGALTAFRAGYDMPELISSMVTLAIPYVMNANGLEVIWNAPKQAYYSTYMLTMQLSYFYQSKLTDKSSKYLDNLWRFWSPSWKYTQQDMDDIRETLAQPNVVHNVTAYYRCLKYSNNLHFKVNFDKVPTLILGGEEDGCMHQNLFYLQQRKLQNKPNVKVQVLSKVGHFLHREDPKKVGELAVDWFNQYSENRT</sequence>
<dbReference type="PANTHER" id="PTHR43798:SF33">
    <property type="entry name" value="HYDROLASE, PUTATIVE (AFU_ORTHOLOGUE AFUA_2G14860)-RELATED"/>
    <property type="match status" value="1"/>
</dbReference>
<evidence type="ECO:0000259" key="1">
    <source>
        <dbReference type="Pfam" id="PF00561"/>
    </source>
</evidence>
<evidence type="ECO:0000313" key="3">
    <source>
        <dbReference type="Proteomes" id="UP000761534"/>
    </source>
</evidence>
<dbReference type="EMBL" id="SWFS01000011">
    <property type="protein sequence ID" value="KAA8917784.1"/>
    <property type="molecule type" value="Genomic_DNA"/>
</dbReference>
<feature type="domain" description="AB hydrolase-1" evidence="1">
    <location>
        <begin position="33"/>
        <end position="288"/>
    </location>
</feature>
<dbReference type="InterPro" id="IPR050266">
    <property type="entry name" value="AB_hydrolase_sf"/>
</dbReference>
<organism evidence="2 3">
    <name type="scientific">Trichomonascus ciferrii</name>
    <dbReference type="NCBI Taxonomy" id="44093"/>
    <lineage>
        <taxon>Eukaryota</taxon>
        <taxon>Fungi</taxon>
        <taxon>Dikarya</taxon>
        <taxon>Ascomycota</taxon>
        <taxon>Saccharomycotina</taxon>
        <taxon>Dipodascomycetes</taxon>
        <taxon>Dipodascales</taxon>
        <taxon>Trichomonascaceae</taxon>
        <taxon>Trichomonascus</taxon>
        <taxon>Trichomonascus ciferrii complex</taxon>
    </lineage>
</organism>
<keyword evidence="3" id="KW-1185">Reference proteome</keyword>
<dbReference type="PANTHER" id="PTHR43798">
    <property type="entry name" value="MONOACYLGLYCEROL LIPASE"/>
    <property type="match status" value="1"/>
</dbReference>
<gene>
    <name evidence="2" type="ORF">TRICI_000092</name>
</gene>
<dbReference type="InterPro" id="IPR000073">
    <property type="entry name" value="AB_hydrolase_1"/>
</dbReference>
<accession>A0A642VEH2</accession>
<comment type="caution">
    <text evidence="2">The sequence shown here is derived from an EMBL/GenBank/DDBJ whole genome shotgun (WGS) entry which is preliminary data.</text>
</comment>
<dbReference type="InterPro" id="IPR029058">
    <property type="entry name" value="AB_hydrolase_fold"/>
</dbReference>
<dbReference type="VEuPathDB" id="FungiDB:TRICI_000092"/>
<dbReference type="InterPro" id="IPR000639">
    <property type="entry name" value="Epox_hydrolase-like"/>
</dbReference>
<reference evidence="2" key="1">
    <citation type="journal article" date="2019" name="G3 (Bethesda)">
        <title>Genome Assemblies of Two Rare Opportunistic Yeast Pathogens: Diutina rugosa (syn. Candida rugosa) and Trichomonascus ciferrii (syn. Candida ciferrii).</title>
        <authorList>
            <person name="Mixao V."/>
            <person name="Saus E."/>
            <person name="Hansen A.P."/>
            <person name="Lass-Florl C."/>
            <person name="Gabaldon T."/>
        </authorList>
    </citation>
    <scope>NUCLEOTIDE SEQUENCE</scope>
    <source>
        <strain evidence="2">CBS 4856</strain>
    </source>
</reference>
<dbReference type="Proteomes" id="UP000761534">
    <property type="component" value="Unassembled WGS sequence"/>
</dbReference>
<proteinExistence type="predicted"/>
<dbReference type="Pfam" id="PF00561">
    <property type="entry name" value="Abhydrolase_1"/>
    <property type="match status" value="1"/>
</dbReference>
<name>A0A642VEH2_9ASCO</name>
<dbReference type="GO" id="GO:0003824">
    <property type="term" value="F:catalytic activity"/>
    <property type="evidence" value="ECO:0007669"/>
    <property type="project" value="InterPro"/>
</dbReference>
<dbReference type="OrthoDB" id="408373at2759"/>